<dbReference type="InterPro" id="IPR016024">
    <property type="entry name" value="ARM-type_fold"/>
</dbReference>
<feature type="compositionally biased region" description="Basic and acidic residues" evidence="2">
    <location>
        <begin position="474"/>
        <end position="499"/>
    </location>
</feature>
<evidence type="ECO:0000313" key="4">
    <source>
        <dbReference type="Proteomes" id="UP001437256"/>
    </source>
</evidence>
<comment type="similarity">
    <text evidence="1">Belongs to the EFR3 family.</text>
</comment>
<dbReference type="PANTHER" id="PTHR47766">
    <property type="entry name" value="PROTEIN EFR3"/>
    <property type="match status" value="1"/>
</dbReference>
<feature type="compositionally biased region" description="Low complexity" evidence="2">
    <location>
        <begin position="598"/>
        <end position="609"/>
    </location>
</feature>
<feature type="region of interest" description="Disordered" evidence="2">
    <location>
        <begin position="474"/>
        <end position="505"/>
    </location>
</feature>
<evidence type="ECO:0000256" key="1">
    <source>
        <dbReference type="ARBA" id="ARBA00010216"/>
    </source>
</evidence>
<feature type="compositionally biased region" description="Polar residues" evidence="2">
    <location>
        <begin position="610"/>
        <end position="626"/>
    </location>
</feature>
<feature type="compositionally biased region" description="Polar residues" evidence="2">
    <location>
        <begin position="891"/>
        <end position="909"/>
    </location>
</feature>
<sequence>MNFLFTPNHVQLLNSCYPPTSALLTSGPDYSPNSQELSRLTYYASNHPDKIAKLGNELEKRLRTECRKAQTGNLRARASLLITLAIFRSLATECRRDINLLSAPLVACVELTLSGIYNDLEVSARAASVFTTWTTYTNGNLIGTDNGLTRSYLACLQHFASLSCSEAKDLEVRNRTRLVGFAALIGAINSEALYNDSNQFRAQMTILVRPVLKTLLETDLRTLEEQAIGAKDAPVSPHLAEFRKRPTNERRAASIHLHIDGENGPSMSEVSSAALRALFSLLENVNGSQLERVMRSSFDSMDELRAWAHPDHCSWYTLKTAEWSQYQYRYAIPTWLVERLVETQDTSQSDTEMQRVLTLMVTKVLNSPVPLINLSTSDILSNLMSLVVRKLTADPEDSLLPPLVECISSLGSHVYYSDQIQDLAGEIINRVTAIETHGVVSRKDPTYSSTRAQAIRCLLMSLLGLMHAANEHDRDDVADDGKSGSDGPHKDIGSHDRSSRRSRIPPDMWQDTLSLLCDDDFGVRADYADALVYYLANEMPKHGEDGEPTRHHPETGEKPTHVTPFSSVILAGDPGGKLLHAIHSYLYILLSCSPLEQQSSVPESSDSSPNATLPTLNIQPATPLTDSHTDVARPPPLSQSNAPRSRKLSMAFRLIQANPNGLQGNAPACLTDYSNALFILTTIHQHLPVRGLVTGIPMLLALDGGCDLRVADARSNPRVCGIKLILAELWKVLGSVWQSSELAAMGEKALSTSSSPNPFSKTLPTNIGAYHPPREPVRMPSLEVPESWSGVDAEKALMLLVTVPNVQQATGLDNEKLLSRFARKWTAEAALKESVENPSSFEATLRGDGVSPLIKLSPSFMQIDNQSLASLARSTRGVGVTDLREALEGRSSMSNPNLGRPSSISTLDHTSVLGGDLKLSKTRSRRNKRAAPAGSGEVRDVLNKLGLGKQGGSLLKTSFPALQQRL</sequence>
<dbReference type="PANTHER" id="PTHR47766:SF1">
    <property type="entry name" value="PROTEIN EFR3"/>
    <property type="match status" value="1"/>
</dbReference>
<feature type="region of interest" description="Disordered" evidence="2">
    <location>
        <begin position="542"/>
        <end position="562"/>
    </location>
</feature>
<dbReference type="SUPFAM" id="SSF48371">
    <property type="entry name" value="ARM repeat"/>
    <property type="match status" value="1"/>
</dbReference>
<keyword evidence="4" id="KW-1185">Reference proteome</keyword>
<name>A0ABR3A1Q6_9AGAR</name>
<comment type="caution">
    <text evidence="3">The sequence shown here is derived from an EMBL/GenBank/DDBJ whole genome shotgun (WGS) entry which is preliminary data.</text>
</comment>
<feature type="region of interest" description="Disordered" evidence="2">
    <location>
        <begin position="887"/>
        <end position="936"/>
    </location>
</feature>
<feature type="compositionally biased region" description="Basic and acidic residues" evidence="2">
    <location>
        <begin position="542"/>
        <end position="560"/>
    </location>
</feature>
<evidence type="ECO:0000313" key="3">
    <source>
        <dbReference type="EMBL" id="KAL0067573.1"/>
    </source>
</evidence>
<dbReference type="EMBL" id="JBBXMP010000024">
    <property type="protein sequence ID" value="KAL0067573.1"/>
    <property type="molecule type" value="Genomic_DNA"/>
</dbReference>
<dbReference type="InterPro" id="IPR039786">
    <property type="entry name" value="EFR3"/>
</dbReference>
<accession>A0ABR3A1Q6</accession>
<protein>
    <submittedName>
        <fullName evidence="3">Plasma membrane localization protein</fullName>
    </submittedName>
</protein>
<proteinExistence type="inferred from homology"/>
<evidence type="ECO:0000256" key="2">
    <source>
        <dbReference type="SAM" id="MobiDB-lite"/>
    </source>
</evidence>
<organism evidence="3 4">
    <name type="scientific">Marasmius tenuissimus</name>
    <dbReference type="NCBI Taxonomy" id="585030"/>
    <lineage>
        <taxon>Eukaryota</taxon>
        <taxon>Fungi</taxon>
        <taxon>Dikarya</taxon>
        <taxon>Basidiomycota</taxon>
        <taxon>Agaricomycotina</taxon>
        <taxon>Agaricomycetes</taxon>
        <taxon>Agaricomycetidae</taxon>
        <taxon>Agaricales</taxon>
        <taxon>Marasmiineae</taxon>
        <taxon>Marasmiaceae</taxon>
        <taxon>Marasmius</taxon>
    </lineage>
</organism>
<dbReference type="Pfam" id="PF21072">
    <property type="entry name" value="EFR3"/>
    <property type="match status" value="2"/>
</dbReference>
<reference evidence="3 4" key="1">
    <citation type="submission" date="2024-05" db="EMBL/GenBank/DDBJ databases">
        <title>A draft genome resource for the thread blight pathogen Marasmius tenuissimus strain MS-2.</title>
        <authorList>
            <person name="Yulfo-Soto G.E."/>
            <person name="Baruah I.K."/>
            <person name="Amoako-Attah I."/>
            <person name="Bukari Y."/>
            <person name="Meinhardt L.W."/>
            <person name="Bailey B.A."/>
            <person name="Cohen S.P."/>
        </authorList>
    </citation>
    <scope>NUCLEOTIDE SEQUENCE [LARGE SCALE GENOMIC DNA]</scope>
    <source>
        <strain evidence="3 4">MS-2</strain>
    </source>
</reference>
<feature type="region of interest" description="Disordered" evidence="2">
    <location>
        <begin position="598"/>
        <end position="644"/>
    </location>
</feature>
<gene>
    <name evidence="3" type="primary">EFR3</name>
    <name evidence="3" type="ORF">AAF712_005288</name>
</gene>
<dbReference type="InterPro" id="IPR049150">
    <property type="entry name" value="EFR3_HEAT-like_rpt"/>
</dbReference>
<feature type="compositionally biased region" description="Basic residues" evidence="2">
    <location>
        <begin position="920"/>
        <end position="929"/>
    </location>
</feature>
<dbReference type="Proteomes" id="UP001437256">
    <property type="component" value="Unassembled WGS sequence"/>
</dbReference>